<evidence type="ECO:0000313" key="2">
    <source>
        <dbReference type="Proteomes" id="UP001162992"/>
    </source>
</evidence>
<accession>A0ACC2EG00</accession>
<reference evidence="2" key="1">
    <citation type="journal article" date="2024" name="Proc. Natl. Acad. Sci. U.S.A.">
        <title>Extraordinary preservation of gene collinearity over three hundred million years revealed in homosporous lycophytes.</title>
        <authorList>
            <person name="Li C."/>
            <person name="Wickell D."/>
            <person name="Kuo L.Y."/>
            <person name="Chen X."/>
            <person name="Nie B."/>
            <person name="Liao X."/>
            <person name="Peng D."/>
            <person name="Ji J."/>
            <person name="Jenkins J."/>
            <person name="Williams M."/>
            <person name="Shu S."/>
            <person name="Plott C."/>
            <person name="Barry K."/>
            <person name="Rajasekar S."/>
            <person name="Grimwood J."/>
            <person name="Han X."/>
            <person name="Sun S."/>
            <person name="Hou Z."/>
            <person name="He W."/>
            <person name="Dai G."/>
            <person name="Sun C."/>
            <person name="Schmutz J."/>
            <person name="Leebens-Mack J.H."/>
            <person name="Li F.W."/>
            <person name="Wang L."/>
        </authorList>
    </citation>
    <scope>NUCLEOTIDE SEQUENCE [LARGE SCALE GENOMIC DNA]</scope>
    <source>
        <strain evidence="2">cv. PW_Plant_1</strain>
    </source>
</reference>
<evidence type="ECO:0000313" key="1">
    <source>
        <dbReference type="EMBL" id="KAJ7565300.1"/>
    </source>
</evidence>
<dbReference type="Proteomes" id="UP001162992">
    <property type="component" value="Chromosome 2"/>
</dbReference>
<dbReference type="EMBL" id="CM055093">
    <property type="protein sequence ID" value="KAJ7565300.1"/>
    <property type="molecule type" value="Genomic_DNA"/>
</dbReference>
<name>A0ACC2EG00_DIPCM</name>
<gene>
    <name evidence="1" type="ORF">O6H91_02G055800</name>
</gene>
<proteinExistence type="predicted"/>
<keyword evidence="2" id="KW-1185">Reference proteome</keyword>
<protein>
    <submittedName>
        <fullName evidence="1">Uncharacterized protein</fullName>
    </submittedName>
</protein>
<sequence length="111" mass="12965">MLVDSQIWDRSSLAFWHLCRLFVLWQIWLTRNLQREESDANKDPFREQSNEVGFTCAICLDTMKEATSTVCGHIFCRCCISEVIKACKSCPTCRKKLNSSLIHRVYIENMI</sequence>
<comment type="caution">
    <text evidence="1">The sequence shown here is derived from an EMBL/GenBank/DDBJ whole genome shotgun (WGS) entry which is preliminary data.</text>
</comment>
<organism evidence="1 2">
    <name type="scientific">Diphasiastrum complanatum</name>
    <name type="common">Issler's clubmoss</name>
    <name type="synonym">Lycopodium complanatum</name>
    <dbReference type="NCBI Taxonomy" id="34168"/>
    <lineage>
        <taxon>Eukaryota</taxon>
        <taxon>Viridiplantae</taxon>
        <taxon>Streptophyta</taxon>
        <taxon>Embryophyta</taxon>
        <taxon>Tracheophyta</taxon>
        <taxon>Lycopodiopsida</taxon>
        <taxon>Lycopodiales</taxon>
        <taxon>Lycopodiaceae</taxon>
        <taxon>Lycopodioideae</taxon>
        <taxon>Diphasiastrum</taxon>
    </lineage>
</organism>